<keyword evidence="1" id="KW-0812">Transmembrane</keyword>
<evidence type="ECO:0000313" key="2">
    <source>
        <dbReference type="EMBL" id="QQG36103.1"/>
    </source>
</evidence>
<organism evidence="2 3">
    <name type="scientific">Micavibrio aeruginosavorus</name>
    <dbReference type="NCBI Taxonomy" id="349221"/>
    <lineage>
        <taxon>Bacteria</taxon>
        <taxon>Pseudomonadati</taxon>
        <taxon>Bdellovibrionota</taxon>
        <taxon>Bdellovibrionia</taxon>
        <taxon>Bdellovibrionales</taxon>
        <taxon>Pseudobdellovibrionaceae</taxon>
        <taxon>Micavibrio</taxon>
    </lineage>
</organism>
<keyword evidence="1" id="KW-1133">Transmembrane helix</keyword>
<dbReference type="AlphaFoldDB" id="A0A7T5R226"/>
<dbReference type="Proteomes" id="UP000595362">
    <property type="component" value="Chromosome"/>
</dbReference>
<feature type="transmembrane region" description="Helical" evidence="1">
    <location>
        <begin position="12"/>
        <end position="31"/>
    </location>
</feature>
<dbReference type="EMBL" id="CP066681">
    <property type="protein sequence ID" value="QQG36103.1"/>
    <property type="molecule type" value="Genomic_DNA"/>
</dbReference>
<gene>
    <name evidence="2" type="ORF">HYS17_11530</name>
</gene>
<evidence type="ECO:0000313" key="3">
    <source>
        <dbReference type="Proteomes" id="UP000595362"/>
    </source>
</evidence>
<accession>A0A7T5R226</accession>
<keyword evidence="1" id="KW-0472">Membrane</keyword>
<evidence type="ECO:0000256" key="1">
    <source>
        <dbReference type="SAM" id="Phobius"/>
    </source>
</evidence>
<proteinExistence type="predicted"/>
<protein>
    <submittedName>
        <fullName evidence="2">Uncharacterized protein</fullName>
    </submittedName>
</protein>
<sequence>MQIDPHPERGSALVYILIAIALLAALTVAFMEPSSQQGQNQNTFRTVSELSSQVEFIRSAAQECVLTFPAGDDSISVTADEPNANEAYPINPNSSHYATAVIGPAGNRNVSGIRCPGNPGNNDENHAQIFSAASGKFLPPPPPLFGPWQWYNDTDGVFFWVATDKSDAYLRTALEKLDEQYAECEADFVDASGGDVSLVSDDATITCPNGSLCFRVWVIVRGTATYLGDSNGDEAGAGC</sequence>
<reference evidence="2 3" key="1">
    <citation type="submission" date="2020-07" db="EMBL/GenBank/DDBJ databases">
        <title>Huge and variable diversity of episymbiotic CPR bacteria and DPANN archaea in groundwater ecosystems.</title>
        <authorList>
            <person name="He C.Y."/>
            <person name="Keren R."/>
            <person name="Whittaker M."/>
            <person name="Farag I.F."/>
            <person name="Doudna J."/>
            <person name="Cate J.H.D."/>
            <person name="Banfield J.F."/>
        </authorList>
    </citation>
    <scope>NUCLEOTIDE SEQUENCE [LARGE SCALE GENOMIC DNA]</scope>
    <source>
        <strain evidence="2">NC_groundwater_70_Ag_B-0.1um_54_66</strain>
    </source>
</reference>
<name>A0A7T5R226_9BACT</name>